<evidence type="ECO:0000259" key="7">
    <source>
        <dbReference type="PROSITE" id="PS50228"/>
    </source>
</evidence>
<dbReference type="EC" id="3.2.1.23" evidence="3"/>
<dbReference type="SUPFAM" id="SSF51445">
    <property type="entry name" value="(Trans)glycosidases"/>
    <property type="match status" value="1"/>
</dbReference>
<dbReference type="Pfam" id="PF17834">
    <property type="entry name" value="GHD"/>
    <property type="match status" value="1"/>
</dbReference>
<evidence type="ECO:0000256" key="4">
    <source>
        <dbReference type="ARBA" id="ARBA00022729"/>
    </source>
</evidence>
<reference evidence="8 9" key="1">
    <citation type="journal article" date="2014" name="PLoS ONE">
        <title>Global Analysis of Gene Expression Profiles in Physic Nut (Jatropha curcas L.) Seedlings Exposed to Salt Stress.</title>
        <authorList>
            <person name="Zhang L."/>
            <person name="Zhang C."/>
            <person name="Wu P."/>
            <person name="Chen Y."/>
            <person name="Li M."/>
            <person name="Jiang H."/>
            <person name="Wu G."/>
        </authorList>
    </citation>
    <scope>NUCLEOTIDE SEQUENCE [LARGE SCALE GENOMIC DNA]</scope>
    <source>
        <strain evidence="9">cv. GZQX0401</strain>
        <tissue evidence="8">Young leaves</tissue>
    </source>
</reference>
<dbReference type="PRINTS" id="PR00742">
    <property type="entry name" value="GLHYDRLASE35"/>
</dbReference>
<comment type="similarity">
    <text evidence="2">Belongs to the glycosyl hydrolase 35 family.</text>
</comment>
<keyword evidence="4" id="KW-0732">Signal</keyword>
<dbReference type="InterPro" id="IPR043159">
    <property type="entry name" value="Lectin_gal-bd_sf"/>
</dbReference>
<sequence>MWTENWSGWYTEWGGSVPYRPPEDVAFSVARFLANSGSFVNYYMYHGGTNFGRTAGLFMASSYDYDAPLDEWGLTHDPKWGHLRDLHSAVKLCEPALTAVDPELISLGKNQEAYVFQTKTACAAFLANYDTQNGAEVNFWNVKYWLERWSISILPDCKTVVYNTAKIGAQDSQMWMIPVIDGFSWQSHNDEVTIGYANGTFSHEGLWEQKFLTYDKTDYLWYMTNVDIDANEGFLKGGKNPTLTIDSSGHVLHVFINGQLAGTVYGSLATPQIKFSQQVKLVAGANKISLLSATVGLPNVGVHFDTWSAGILGPVTLTGLNKGTLDLTKWEWSYKVGLKGEDLDLPNPAGSASGNWVQGAQLAKNQPLTWYKTTFDAPAGNEPLALDMISMGKGQMYVNGASIGRHWAANKARGKCGDCDYAGTYTETKCRSKCGEPSQQYYHVPRSWLKPKGNLLVVLEEIGGDPSKIAMVRRTVGAVCADIDDDQPEVKSWKELVPVTPKAKLWCPEGQTITKIIFASYGWPQGRCGTYQQGKCHAQKSYDPFQGCVGKAACEVEVAPATFGGDPCPGSKKRLSVQLQCS</sequence>
<accession>A0A067KNH2</accession>
<dbReference type="InterPro" id="IPR017853">
    <property type="entry name" value="GH"/>
</dbReference>
<dbReference type="Proteomes" id="UP000027138">
    <property type="component" value="Unassembled WGS sequence"/>
</dbReference>
<gene>
    <name evidence="8" type="ORF">JCGZ_07401</name>
</gene>
<dbReference type="PANTHER" id="PTHR23421">
    <property type="entry name" value="BETA-GALACTOSIDASE RELATED"/>
    <property type="match status" value="1"/>
</dbReference>
<dbReference type="InterPro" id="IPR041392">
    <property type="entry name" value="GHD"/>
</dbReference>
<evidence type="ECO:0000313" key="8">
    <source>
        <dbReference type="EMBL" id="KDP33830.1"/>
    </source>
</evidence>
<dbReference type="SUPFAM" id="SSF49785">
    <property type="entry name" value="Galactose-binding domain-like"/>
    <property type="match status" value="2"/>
</dbReference>
<dbReference type="Pfam" id="PF01301">
    <property type="entry name" value="Glyco_hydro_35"/>
    <property type="match status" value="1"/>
</dbReference>
<dbReference type="InterPro" id="IPR031330">
    <property type="entry name" value="Gly_Hdrlase_35_cat"/>
</dbReference>
<comment type="catalytic activity">
    <reaction evidence="1">
        <text>Hydrolysis of terminal non-reducing beta-D-galactose residues in beta-D-galactosides.</text>
        <dbReference type="EC" id="3.2.1.23"/>
    </reaction>
</comment>
<dbReference type="FunFam" id="2.60.120.260:FF:000061">
    <property type="entry name" value="Beta-galactosidase"/>
    <property type="match status" value="1"/>
</dbReference>
<protein>
    <recommendedName>
        <fullName evidence="3">beta-galactosidase</fullName>
        <ecNumber evidence="3">3.2.1.23</ecNumber>
    </recommendedName>
</protein>
<keyword evidence="6" id="KW-0326">Glycosidase</keyword>
<dbReference type="Gene3D" id="2.60.120.740">
    <property type="match status" value="1"/>
</dbReference>
<dbReference type="FunFam" id="2.60.120.260:FF:000142">
    <property type="entry name" value="Beta-galactosidase"/>
    <property type="match status" value="1"/>
</dbReference>
<dbReference type="GO" id="GO:0005975">
    <property type="term" value="P:carbohydrate metabolic process"/>
    <property type="evidence" value="ECO:0007669"/>
    <property type="project" value="InterPro"/>
</dbReference>
<keyword evidence="9" id="KW-1185">Reference proteome</keyword>
<organism evidence="8 9">
    <name type="scientific">Jatropha curcas</name>
    <name type="common">Barbados nut</name>
    <dbReference type="NCBI Taxonomy" id="180498"/>
    <lineage>
        <taxon>Eukaryota</taxon>
        <taxon>Viridiplantae</taxon>
        <taxon>Streptophyta</taxon>
        <taxon>Embryophyta</taxon>
        <taxon>Tracheophyta</taxon>
        <taxon>Spermatophyta</taxon>
        <taxon>Magnoliopsida</taxon>
        <taxon>eudicotyledons</taxon>
        <taxon>Gunneridae</taxon>
        <taxon>Pentapetalae</taxon>
        <taxon>rosids</taxon>
        <taxon>fabids</taxon>
        <taxon>Malpighiales</taxon>
        <taxon>Euphorbiaceae</taxon>
        <taxon>Crotonoideae</taxon>
        <taxon>Jatropheae</taxon>
        <taxon>Jatropha</taxon>
    </lineage>
</organism>
<dbReference type="PROSITE" id="PS50228">
    <property type="entry name" value="SUEL_LECTIN"/>
    <property type="match status" value="1"/>
</dbReference>
<dbReference type="InterPro" id="IPR008979">
    <property type="entry name" value="Galactose-bd-like_sf"/>
</dbReference>
<dbReference type="CDD" id="cd22842">
    <property type="entry name" value="Gal_Rha_Lectin_BGal"/>
    <property type="match status" value="1"/>
</dbReference>
<proteinExistence type="inferred from homology"/>
<feature type="domain" description="SUEL-type lectin" evidence="7">
    <location>
        <begin position="497"/>
        <end position="582"/>
    </location>
</feature>
<dbReference type="FunFam" id="2.60.120.260:FF:000076">
    <property type="entry name" value="Beta-galactosidase"/>
    <property type="match status" value="1"/>
</dbReference>
<evidence type="ECO:0000256" key="5">
    <source>
        <dbReference type="ARBA" id="ARBA00022801"/>
    </source>
</evidence>
<dbReference type="InterPro" id="IPR000922">
    <property type="entry name" value="Lectin_gal-bd_dom"/>
</dbReference>
<dbReference type="AlphaFoldDB" id="A0A067KNH2"/>
<dbReference type="Gene3D" id="3.20.20.80">
    <property type="entry name" value="Glycosidases"/>
    <property type="match status" value="1"/>
</dbReference>
<evidence type="ECO:0000256" key="3">
    <source>
        <dbReference type="ARBA" id="ARBA00012756"/>
    </source>
</evidence>
<evidence type="ECO:0000313" key="9">
    <source>
        <dbReference type="Proteomes" id="UP000027138"/>
    </source>
</evidence>
<dbReference type="Pfam" id="PF21467">
    <property type="entry name" value="BetaGal_gal-bd"/>
    <property type="match status" value="2"/>
</dbReference>
<dbReference type="InterPro" id="IPR048913">
    <property type="entry name" value="BetaGal_gal-bd"/>
</dbReference>
<dbReference type="InterPro" id="IPR001944">
    <property type="entry name" value="Glycoside_Hdrlase_35"/>
</dbReference>
<name>A0A067KNH2_JATCU</name>
<dbReference type="Gene3D" id="2.60.120.260">
    <property type="entry name" value="Galactose-binding domain-like"/>
    <property type="match status" value="2"/>
</dbReference>
<dbReference type="Pfam" id="PF02140">
    <property type="entry name" value="SUEL_Lectin"/>
    <property type="match status" value="1"/>
</dbReference>
<evidence type="ECO:0000256" key="2">
    <source>
        <dbReference type="ARBA" id="ARBA00009809"/>
    </source>
</evidence>
<evidence type="ECO:0000256" key="1">
    <source>
        <dbReference type="ARBA" id="ARBA00001412"/>
    </source>
</evidence>
<dbReference type="GO" id="GO:0030246">
    <property type="term" value="F:carbohydrate binding"/>
    <property type="evidence" value="ECO:0007669"/>
    <property type="project" value="InterPro"/>
</dbReference>
<dbReference type="OrthoDB" id="1657402at2759"/>
<dbReference type="GO" id="GO:0004565">
    <property type="term" value="F:beta-galactosidase activity"/>
    <property type="evidence" value="ECO:0007669"/>
    <property type="project" value="UniProtKB-EC"/>
</dbReference>
<evidence type="ECO:0000256" key="6">
    <source>
        <dbReference type="ARBA" id="ARBA00023295"/>
    </source>
</evidence>
<keyword evidence="5" id="KW-0378">Hydrolase</keyword>
<dbReference type="EMBL" id="KK914539">
    <property type="protein sequence ID" value="KDP33830.1"/>
    <property type="molecule type" value="Genomic_DNA"/>
</dbReference>